<feature type="transmembrane region" description="Helical" evidence="1">
    <location>
        <begin position="300"/>
        <end position="322"/>
    </location>
</feature>
<feature type="domain" description="Glycosyltransferase 2-like" evidence="2">
    <location>
        <begin position="54"/>
        <end position="233"/>
    </location>
</feature>
<keyword evidence="1" id="KW-1133">Transmembrane helix</keyword>
<dbReference type="PANTHER" id="PTHR43646:SF3">
    <property type="entry name" value="SLR1566 PROTEIN"/>
    <property type="match status" value="1"/>
</dbReference>
<evidence type="ECO:0000313" key="3">
    <source>
        <dbReference type="EMBL" id="NDJ17151.1"/>
    </source>
</evidence>
<evidence type="ECO:0000259" key="2">
    <source>
        <dbReference type="Pfam" id="PF00535"/>
    </source>
</evidence>
<dbReference type="SUPFAM" id="SSF53448">
    <property type="entry name" value="Nucleotide-diphospho-sugar transferases"/>
    <property type="match status" value="1"/>
</dbReference>
<evidence type="ECO:0000256" key="1">
    <source>
        <dbReference type="SAM" id="Phobius"/>
    </source>
</evidence>
<accession>A0A8J8CJ26</accession>
<feature type="transmembrane region" description="Helical" evidence="1">
    <location>
        <begin position="328"/>
        <end position="344"/>
    </location>
</feature>
<dbReference type="EMBL" id="WVIE01000007">
    <property type="protein sequence ID" value="NDJ17151.1"/>
    <property type="molecule type" value="Genomic_DNA"/>
</dbReference>
<feature type="transmembrane region" description="Helical" evidence="1">
    <location>
        <begin position="174"/>
        <end position="191"/>
    </location>
</feature>
<dbReference type="Pfam" id="PF00535">
    <property type="entry name" value="Glycos_transf_2"/>
    <property type="match status" value="1"/>
</dbReference>
<name>A0A8J8CJ26_9CYAN</name>
<gene>
    <name evidence="3" type="ORF">GS601_07590</name>
</gene>
<feature type="transmembrane region" description="Helical" evidence="1">
    <location>
        <begin position="365"/>
        <end position="384"/>
    </location>
</feature>
<protein>
    <submittedName>
        <fullName evidence="3">Glycosyltransferase</fullName>
    </submittedName>
</protein>
<dbReference type="Proteomes" id="UP000646053">
    <property type="component" value="Unassembled WGS sequence"/>
</dbReference>
<organism evidence="3 4">
    <name type="scientific">Myxacorys almedinensis A</name>
    <dbReference type="NCBI Taxonomy" id="2690445"/>
    <lineage>
        <taxon>Bacteria</taxon>
        <taxon>Bacillati</taxon>
        <taxon>Cyanobacteriota</taxon>
        <taxon>Cyanophyceae</taxon>
        <taxon>Leptolyngbyales</taxon>
        <taxon>Leptolyngbyaceae</taxon>
        <taxon>Myxacorys</taxon>
        <taxon>Myxacorys almedinensis</taxon>
    </lineage>
</organism>
<dbReference type="InterPro" id="IPR029044">
    <property type="entry name" value="Nucleotide-diphossugar_trans"/>
</dbReference>
<dbReference type="CDD" id="cd06423">
    <property type="entry name" value="CESA_like"/>
    <property type="match status" value="1"/>
</dbReference>
<reference evidence="3" key="1">
    <citation type="submission" date="2019-12" db="EMBL/GenBank/DDBJ databases">
        <title>High-Quality draft genome sequences of three cyanobacteria isolated from the limestone walls of the Old Cathedral of Coimbra.</title>
        <authorList>
            <person name="Tiago I."/>
            <person name="Soares F."/>
            <person name="Portugal A."/>
        </authorList>
    </citation>
    <scope>NUCLEOTIDE SEQUENCE</scope>
    <source>
        <strain evidence="3">A</strain>
    </source>
</reference>
<comment type="caution">
    <text evidence="3">The sequence shown here is derived from an EMBL/GenBank/DDBJ whole genome shotgun (WGS) entry which is preliminary data.</text>
</comment>
<keyword evidence="4" id="KW-1185">Reference proteome</keyword>
<sequence length="406" mass="45136">MIALCVLLGVSITAIALFSKNLRHSASQAMSLVPHSGSDRSLEELSKTSLPKISVIIPAYNEACTIEACVTSVLESTDLSVEQLEVLVIDDQSTDETAAIVELLQASRQDNRLHLITGQPRPTDHHWMGKNWACTQAVQQATGDYFLFLDADVQLQPGCLETTVAFAQKEQVDLLTFWLTILCGCFAEWLAQPIIANLLAAGYAFDQVNDPHSETVFAVGPFMLFRRSAYEQIGGHRAVADYVLEDVELGRRIKQHQLKLWYGIGHDLAQVRMYQSFSALWEGWTKNWHLGSKRNGRRTLYTALITILVFTVPWLGLLIAVIEGVTNSFTGWTIAAIALSLIGIRLHYSIRQLTQHLTNIPLRSWWLTGLGGLLVSAIAIASIIKVETGWGWTWRGRSLVNPASIR</sequence>
<keyword evidence="1" id="KW-0812">Transmembrane</keyword>
<dbReference type="AlphaFoldDB" id="A0A8J8CJ26"/>
<proteinExistence type="predicted"/>
<dbReference type="PANTHER" id="PTHR43646">
    <property type="entry name" value="GLYCOSYLTRANSFERASE"/>
    <property type="match status" value="1"/>
</dbReference>
<evidence type="ECO:0000313" key="4">
    <source>
        <dbReference type="Proteomes" id="UP000646053"/>
    </source>
</evidence>
<dbReference type="InterPro" id="IPR001173">
    <property type="entry name" value="Glyco_trans_2-like"/>
</dbReference>
<keyword evidence="1" id="KW-0472">Membrane</keyword>
<dbReference type="Gene3D" id="3.90.550.10">
    <property type="entry name" value="Spore Coat Polysaccharide Biosynthesis Protein SpsA, Chain A"/>
    <property type="match status" value="1"/>
</dbReference>